<dbReference type="InterPro" id="IPR050801">
    <property type="entry name" value="Ca-Dep_Lectins_ImmuneDev"/>
</dbReference>
<dbReference type="PANTHER" id="PTHR22801:SF63">
    <property type="entry name" value="C-TYPE LECTIN DOMAIN-CONTAINING PROTEIN"/>
    <property type="match status" value="1"/>
</dbReference>
<dbReference type="AlphaFoldDB" id="A0A6P4XM23"/>
<evidence type="ECO:0000313" key="2">
    <source>
        <dbReference type="Proteomes" id="UP000515135"/>
    </source>
</evidence>
<sequence>MSKVFEVPGVAVEDVFAEGRGADFHIPPQTLTQQDRDRYCGSTYLGLLPSQLNNLAGVCDADGQVGNTCYALFNELKTYQEAKRSCRNKGGALALADRDTIQAFKNQLSSYLQSRWLQWEYWIGVDNLNGTLEFVEWDDATTAVDEGVNDGWHDSGWGNDSSVQPTCVSLVSSWHTYVWKATDCTRRAAYMCQFDTGGSDGGSDRAASKPVILQCNGDYLAIYDGSGVVSLGTNQEFLYGDIEANVTLDLRIRNMHADDLPSTAPGSENFRIEVWVAETADPLSDSNTMVEVTKEVHYPPEAYHPLVAGDSVWLRNVIVTVDADKLTGAVARDVGSGRPANFLVVKLIAGNNVNEEVIGNNFVAHNLTGKIVPMTRPVENIDLEVLSFCITDIIRCDTQSAVSILAHIRAKVNDPNALKLTSYGLDKSYAVNVYLSFDDVYDPSEDLDSRLTTAALGVPAEYGQEAIHSIDQQMTMQIPSDPRYCSRLWAIMTVHMVEVVDLTVRQEPLLYNNYVAYPVVVQCISQDVYGISNLVLSATTIYQDVATPVTLTFDLACTQVDCSIPLPTDVQDTNYNIYIYAENTTDLTRPFKRSLLQRIDSTDWSGEGGGS</sequence>
<dbReference type="Proteomes" id="UP000515135">
    <property type="component" value="Unplaced"/>
</dbReference>
<proteinExistence type="predicted"/>
<dbReference type="CDD" id="cd00037">
    <property type="entry name" value="CLECT"/>
    <property type="match status" value="1"/>
</dbReference>
<organism evidence="2 3">
    <name type="scientific">Branchiostoma belcheri</name>
    <name type="common">Amphioxus</name>
    <dbReference type="NCBI Taxonomy" id="7741"/>
    <lineage>
        <taxon>Eukaryota</taxon>
        <taxon>Metazoa</taxon>
        <taxon>Chordata</taxon>
        <taxon>Cephalochordata</taxon>
        <taxon>Leptocardii</taxon>
        <taxon>Amphioxiformes</taxon>
        <taxon>Branchiostomatidae</taxon>
        <taxon>Branchiostoma</taxon>
    </lineage>
</organism>
<dbReference type="InterPro" id="IPR001304">
    <property type="entry name" value="C-type_lectin-like"/>
</dbReference>
<gene>
    <name evidence="3" type="primary">LOC109464993</name>
</gene>
<dbReference type="Pfam" id="PF00059">
    <property type="entry name" value="Lectin_C"/>
    <property type="match status" value="1"/>
</dbReference>
<dbReference type="PROSITE" id="PS50041">
    <property type="entry name" value="C_TYPE_LECTIN_2"/>
    <property type="match status" value="1"/>
</dbReference>
<dbReference type="SUPFAM" id="SSF56436">
    <property type="entry name" value="C-type lectin-like"/>
    <property type="match status" value="1"/>
</dbReference>
<name>A0A6P4XM23_BRABE</name>
<accession>A0A6P4XM23</accession>
<dbReference type="SMART" id="SM00034">
    <property type="entry name" value="CLECT"/>
    <property type="match status" value="1"/>
</dbReference>
<keyword evidence="2" id="KW-1185">Reference proteome</keyword>
<dbReference type="GeneID" id="109464993"/>
<dbReference type="InterPro" id="IPR016187">
    <property type="entry name" value="CTDL_fold"/>
</dbReference>
<evidence type="ECO:0000259" key="1">
    <source>
        <dbReference type="PROSITE" id="PS50041"/>
    </source>
</evidence>
<dbReference type="RefSeq" id="XP_019617670.1">
    <property type="nucleotide sequence ID" value="XM_019762111.1"/>
</dbReference>
<feature type="domain" description="C-type lectin" evidence="1">
    <location>
        <begin position="65"/>
        <end position="193"/>
    </location>
</feature>
<dbReference type="KEGG" id="bbel:109464993"/>
<dbReference type="Gene3D" id="3.10.100.10">
    <property type="entry name" value="Mannose-Binding Protein A, subunit A"/>
    <property type="match status" value="1"/>
</dbReference>
<reference evidence="3" key="1">
    <citation type="submission" date="2025-08" db="UniProtKB">
        <authorList>
            <consortium name="RefSeq"/>
        </authorList>
    </citation>
    <scope>IDENTIFICATION</scope>
    <source>
        <tissue evidence="3">Gonad</tissue>
    </source>
</reference>
<dbReference type="PANTHER" id="PTHR22801">
    <property type="entry name" value="LITHOSTATHINE"/>
    <property type="match status" value="1"/>
</dbReference>
<protein>
    <submittedName>
        <fullName evidence="3">Uncharacterized protein LOC109464993</fullName>
    </submittedName>
</protein>
<evidence type="ECO:0000313" key="3">
    <source>
        <dbReference type="RefSeq" id="XP_019617670.1"/>
    </source>
</evidence>
<dbReference type="InterPro" id="IPR016186">
    <property type="entry name" value="C-type_lectin-like/link_sf"/>
</dbReference>